<evidence type="ECO:0000256" key="9">
    <source>
        <dbReference type="ARBA" id="ARBA00022729"/>
    </source>
</evidence>
<keyword evidence="11" id="KW-0472">Membrane</keyword>
<dbReference type="Gene3D" id="2.60.40.3210">
    <property type="entry name" value="Zona pellucida, ZP-N domain"/>
    <property type="match status" value="1"/>
</dbReference>
<gene>
    <name evidence="17" type="primary">LOC115816032</name>
</gene>
<evidence type="ECO:0000313" key="16">
    <source>
        <dbReference type="Proteomes" id="UP000504632"/>
    </source>
</evidence>
<protein>
    <recommendedName>
        <fullName evidence="3 14">Zona pellucida sperm-binding protein 3</fullName>
    </recommendedName>
</protein>
<dbReference type="InterPro" id="IPR042235">
    <property type="entry name" value="ZP-C_dom"/>
</dbReference>
<dbReference type="Gene3D" id="2.60.40.4100">
    <property type="entry name" value="Zona pellucida, ZP-C domain"/>
    <property type="match status" value="1"/>
</dbReference>
<dbReference type="GO" id="GO:2000344">
    <property type="term" value="P:positive regulation of acrosome reaction"/>
    <property type="evidence" value="ECO:0007669"/>
    <property type="project" value="UniProtKB-UniRule"/>
</dbReference>
<evidence type="ECO:0000256" key="3">
    <source>
        <dbReference type="ARBA" id="ARBA00017980"/>
    </source>
</evidence>
<dbReference type="GO" id="GO:0035803">
    <property type="term" value="P:egg coat formation"/>
    <property type="evidence" value="ECO:0007669"/>
    <property type="project" value="UniProtKB-UniRule"/>
</dbReference>
<keyword evidence="16" id="KW-1185">Reference proteome</keyword>
<reference evidence="17" key="1">
    <citation type="submission" date="2025-08" db="UniProtKB">
        <authorList>
            <consortium name="RefSeq"/>
        </authorList>
    </citation>
    <scope>IDENTIFICATION</scope>
</reference>
<keyword evidence="7 14" id="KW-0165">Cleavage on pair of basic residues</keyword>
<dbReference type="InterPro" id="IPR001507">
    <property type="entry name" value="ZP_dom"/>
</dbReference>
<evidence type="ECO:0000256" key="7">
    <source>
        <dbReference type="ARBA" id="ARBA00022685"/>
    </source>
</evidence>
<dbReference type="InterPro" id="IPR055356">
    <property type="entry name" value="ZP-N"/>
</dbReference>
<comment type="domain">
    <text evidence="14">The ZP domain is involved in the polymerization of the ZP proteins to form the zona pellucida.</text>
</comment>
<dbReference type="PANTHER" id="PTHR11576:SF2">
    <property type="entry name" value="ZONA PELLUCIDA SPERM-BINDING PROTEIN 3"/>
    <property type="match status" value="1"/>
</dbReference>
<evidence type="ECO:0000256" key="2">
    <source>
        <dbReference type="ARBA" id="ARBA00006735"/>
    </source>
</evidence>
<dbReference type="PANTHER" id="PTHR11576">
    <property type="entry name" value="ZONA PELLUCIDA SPERM-BINDING PROTEIN 3"/>
    <property type="match status" value="1"/>
</dbReference>
<comment type="similarity">
    <text evidence="2 14">Belongs to the ZP domain family. ZPC subfamily.</text>
</comment>
<dbReference type="PROSITE" id="PS51034">
    <property type="entry name" value="ZP_2"/>
    <property type="match status" value="1"/>
</dbReference>
<keyword evidence="6 14" id="KW-0272">Extracellular matrix</keyword>
<evidence type="ECO:0000256" key="11">
    <source>
        <dbReference type="ARBA" id="ARBA00023136"/>
    </source>
</evidence>
<dbReference type="GO" id="GO:0007339">
    <property type="term" value="P:binding of sperm to zona pellucida"/>
    <property type="evidence" value="ECO:0007669"/>
    <property type="project" value="UniProtKB-UniRule"/>
</dbReference>
<dbReference type="GO" id="GO:0005886">
    <property type="term" value="C:plasma membrane"/>
    <property type="evidence" value="ECO:0007669"/>
    <property type="project" value="UniProtKB-SubCell"/>
</dbReference>
<evidence type="ECO:0000256" key="10">
    <source>
        <dbReference type="ARBA" id="ARBA00022989"/>
    </source>
</evidence>
<dbReference type="SMART" id="SM00241">
    <property type="entry name" value="ZP"/>
    <property type="match status" value="1"/>
</dbReference>
<keyword evidence="5 14" id="KW-0964">Secreted</keyword>
<keyword evidence="10" id="KW-1133">Transmembrane helix</keyword>
<dbReference type="AlphaFoldDB" id="A0A6J2VT40"/>
<accession>A0A6J2VT40</accession>
<dbReference type="RefSeq" id="XP_030634864.1">
    <property type="nucleotide sequence ID" value="XM_030779004.1"/>
</dbReference>
<evidence type="ECO:0000256" key="4">
    <source>
        <dbReference type="ARBA" id="ARBA00022475"/>
    </source>
</evidence>
<dbReference type="Pfam" id="PF00100">
    <property type="entry name" value="Zona_pellucida"/>
    <property type="match status" value="1"/>
</dbReference>
<dbReference type="GeneID" id="115816032"/>
<dbReference type="FunFam" id="2.60.40.4100:FF:000002">
    <property type="entry name" value="Zona pellucida sperm-binding protein 3"/>
    <property type="match status" value="1"/>
</dbReference>
<dbReference type="GO" id="GO:0035804">
    <property type="term" value="F:structural constituent of egg coat"/>
    <property type="evidence" value="ECO:0007669"/>
    <property type="project" value="UniProtKB-UniRule"/>
</dbReference>
<evidence type="ECO:0000256" key="1">
    <source>
        <dbReference type="ARBA" id="ARBA00004498"/>
    </source>
</evidence>
<comment type="subcellular location">
    <subcellularLocation>
        <location evidence="1">Secreted</location>
        <location evidence="1">Extracellular space</location>
        <location evidence="1">Extracellular matrix</location>
    </subcellularLocation>
    <subcellularLocation>
        <location evidence="14">Zona pellucida</location>
    </subcellularLocation>
    <subcellularLocation>
        <location evidence="14">Cell membrane</location>
        <topology evidence="14">Single-pass type I membrane protein</topology>
    </subcellularLocation>
</comment>
<keyword evidence="8" id="KW-0812">Transmembrane</keyword>
<dbReference type="InterPro" id="IPR048290">
    <property type="entry name" value="ZP_chr"/>
</dbReference>
<proteinExistence type="inferred from homology"/>
<evidence type="ECO:0000259" key="15">
    <source>
        <dbReference type="PROSITE" id="PS51034"/>
    </source>
</evidence>
<evidence type="ECO:0000256" key="12">
    <source>
        <dbReference type="ARBA" id="ARBA00023157"/>
    </source>
</evidence>
<evidence type="ECO:0000256" key="6">
    <source>
        <dbReference type="ARBA" id="ARBA00022530"/>
    </source>
</evidence>
<evidence type="ECO:0000256" key="5">
    <source>
        <dbReference type="ARBA" id="ARBA00022525"/>
    </source>
</evidence>
<evidence type="ECO:0000256" key="8">
    <source>
        <dbReference type="ARBA" id="ARBA00022692"/>
    </source>
</evidence>
<keyword evidence="13" id="KW-0325">Glycoprotein</keyword>
<name>A0A6J2VT40_CHACN</name>
<comment type="function">
    <text evidence="14">Component of the zona pellucida, an extracellular matrix surrounding oocytes which mediates sperm binding, induction of the acrosome reaction and prevents post-fertilization polyspermy. The zona pellucida is composed of 3 to 4 glycoproteins, ZP1, ZP2, ZP3, and ZP4. ZP3 is essential for sperm binding and zona matrix formation.</text>
</comment>
<dbReference type="InterPro" id="IPR055355">
    <property type="entry name" value="ZP-C"/>
</dbReference>
<dbReference type="OrthoDB" id="8880842at2759"/>
<keyword evidence="4 14" id="KW-1003">Cell membrane</keyword>
<keyword evidence="9 14" id="KW-0732">Signal</keyword>
<sequence length="311" mass="34442">MDFLGIGKLIKPSDITLGGCAPTGQDDDSKVLLFETPLHGCGSALQMSENLLIYNFVLTHNPTPSGDEPIVKTNSATVHIECQYLRFHNVSSKALSPTRIPFVATKMSEERLAFSLKLMTDNWRFARPSNVYFFGDTLNIEASVLYNYGPLRVFVDYCVASLVPEANEPPIYGVIENHGCLMDSKQTHSNSKFLARVQNDKLYFQLKSFRFAQQEQGPIFLTCMLRAIAVPAAVDAENKACSFSDNRWTSADGNDEVCSCCDTTCSLRKGRALKGSEHQDVVTVGPVVFKEYRLTSDVPSDQTTINGMISH</sequence>
<evidence type="ECO:0000256" key="13">
    <source>
        <dbReference type="ARBA" id="ARBA00023180"/>
    </source>
</evidence>
<evidence type="ECO:0000313" key="17">
    <source>
        <dbReference type="RefSeq" id="XP_030634864.1"/>
    </source>
</evidence>
<keyword evidence="12 14" id="KW-1015">Disulfide bond</keyword>
<dbReference type="Proteomes" id="UP000504632">
    <property type="component" value="Chromosome 7"/>
</dbReference>
<feature type="domain" description="ZP" evidence="15">
    <location>
        <begin position="1"/>
        <end position="248"/>
    </location>
</feature>
<comment type="PTM">
    <text evidence="14">Proteolytically cleaved before the transmembrane segment to yield the secreted ectodomain incorporated in the zona pellucida.</text>
</comment>
<dbReference type="InParanoid" id="A0A6J2VT40"/>
<dbReference type="Pfam" id="PF23344">
    <property type="entry name" value="ZP-N"/>
    <property type="match status" value="1"/>
</dbReference>
<organism evidence="16 17">
    <name type="scientific">Chanos chanos</name>
    <name type="common">Milkfish</name>
    <name type="synonym">Mugil chanos</name>
    <dbReference type="NCBI Taxonomy" id="29144"/>
    <lineage>
        <taxon>Eukaryota</taxon>
        <taxon>Metazoa</taxon>
        <taxon>Chordata</taxon>
        <taxon>Craniata</taxon>
        <taxon>Vertebrata</taxon>
        <taxon>Euteleostomi</taxon>
        <taxon>Actinopterygii</taxon>
        <taxon>Neopterygii</taxon>
        <taxon>Teleostei</taxon>
        <taxon>Ostariophysi</taxon>
        <taxon>Gonorynchiformes</taxon>
        <taxon>Chanidae</taxon>
        <taxon>Chanos</taxon>
    </lineage>
</organism>
<evidence type="ECO:0000256" key="14">
    <source>
        <dbReference type="RuleBase" id="RU367066"/>
    </source>
</evidence>
<dbReference type="FunFam" id="2.60.40.3210:FF:000001">
    <property type="entry name" value="Zona pellucida sperm-binding protein 3"/>
    <property type="match status" value="1"/>
</dbReference>
<dbReference type="PRINTS" id="PR00023">
    <property type="entry name" value="ZPELLUCIDA"/>
</dbReference>
<dbReference type="GO" id="GO:0035805">
    <property type="term" value="C:egg coat"/>
    <property type="evidence" value="ECO:0007669"/>
    <property type="project" value="UniProtKB-SubCell"/>
</dbReference>
<dbReference type="GO" id="GO:0032190">
    <property type="term" value="F:acrosin binding"/>
    <property type="evidence" value="ECO:0007669"/>
    <property type="project" value="TreeGrafter"/>
</dbReference>